<dbReference type="FunFam" id="2.60.40.1170:FF:000007">
    <property type="entry name" value="Coatomer subunit delta"/>
    <property type="match status" value="1"/>
</dbReference>
<dbReference type="CDD" id="cd09254">
    <property type="entry name" value="AP_delta-COPI_MHD"/>
    <property type="match status" value="1"/>
</dbReference>
<evidence type="ECO:0000313" key="13">
    <source>
        <dbReference type="EMBL" id="CAD5218898.1"/>
    </source>
</evidence>
<dbReference type="SUPFAM" id="SSF64356">
    <property type="entry name" value="SNARE-like"/>
    <property type="match status" value="1"/>
</dbReference>
<evidence type="ECO:0000256" key="1">
    <source>
        <dbReference type="ARBA" id="ARBA00010516"/>
    </source>
</evidence>
<dbReference type="GO" id="GO:0000139">
    <property type="term" value="C:Golgi membrane"/>
    <property type="evidence" value="ECO:0007669"/>
    <property type="project" value="UniProtKB-SubCell"/>
</dbReference>
<sequence>MVLIAASIYSKSGKLLLCRTFVSEMTRGRLQGLVDTFPKLVIGEKNQKEHTYVETDSVRYVYQPMDKIYLALITTKTSNIMEDLDCLRLFARIIPEYCRSNDESEVFNNVFELIAAFDEVVVLGYRESVNLAQIRTFTEMDSHEERIFNQIQIAQQKQAKNNMLEKAKEMKMKKKAMGGVAGGFQGGFGRTSASSGTAPTASASFKAPIASSDFGAPSSEAFKPKPKVGGTGKALKLGAKSATEDSFLQQLRQEGQVVTETHSKQHAVDPVQEVAVHREPVHIKLVEKITAQVPRGGGLKSAEVQGNVSLNISDPNFNTTVIAMKNNNNSEAQLQVHPNLDKKIWQAEGILKLKNLNKPFPPNTDVGVLKWRLPLQSEDELPLSVVCWPNETGNGVTVNVEYTLEKKEFSLENVKISIPLPPSTAPIVSECEGDYEYLKSKNTLLWSIPSIDDSNSNGTLEFEVANGDSEHFFPVNVVFSSPNLFVELAVTGAHSFEGQQPVQYSTETKLVTDNYQIL</sequence>
<comment type="similarity">
    <text evidence="1 10">Belongs to the adaptor complexes medium subunit family. Delta-COP subfamily.</text>
</comment>
<dbReference type="SUPFAM" id="SSF49447">
    <property type="entry name" value="Second domain of Mu2 adaptin subunit (ap50) of ap2 adaptor"/>
    <property type="match status" value="1"/>
</dbReference>
<dbReference type="FunFam" id="3.30.450.60:FF:000003">
    <property type="entry name" value="Coatomer subunit delta"/>
    <property type="match status" value="1"/>
</dbReference>
<dbReference type="Pfam" id="PF01217">
    <property type="entry name" value="Clat_adaptor_s"/>
    <property type="match status" value="1"/>
</dbReference>
<gene>
    <name evidence="13" type="ORF">BOKJ2_LOCUS8108</name>
</gene>
<evidence type="ECO:0000313" key="14">
    <source>
        <dbReference type="Proteomes" id="UP000614601"/>
    </source>
</evidence>
<keyword evidence="3 10" id="KW-0813">Transport</keyword>
<reference evidence="13" key="1">
    <citation type="submission" date="2020-09" db="EMBL/GenBank/DDBJ databases">
        <authorList>
            <person name="Kikuchi T."/>
        </authorList>
    </citation>
    <scope>NUCLEOTIDE SEQUENCE</scope>
    <source>
        <strain evidence="13">SH1</strain>
    </source>
</reference>
<evidence type="ECO:0000256" key="5">
    <source>
        <dbReference type="ARBA" id="ARBA00022892"/>
    </source>
</evidence>
<evidence type="ECO:0000256" key="10">
    <source>
        <dbReference type="RuleBase" id="RU364018"/>
    </source>
</evidence>
<dbReference type="Pfam" id="PF00928">
    <property type="entry name" value="Adap_comp_sub"/>
    <property type="match status" value="1"/>
</dbReference>
<dbReference type="PANTHER" id="PTHR10121">
    <property type="entry name" value="COATOMER SUBUNIT DELTA"/>
    <property type="match status" value="1"/>
</dbReference>
<dbReference type="InterPro" id="IPR027059">
    <property type="entry name" value="Coatomer_dsu"/>
</dbReference>
<evidence type="ECO:0000256" key="6">
    <source>
        <dbReference type="ARBA" id="ARBA00022927"/>
    </source>
</evidence>
<dbReference type="PROSITE" id="PS51072">
    <property type="entry name" value="MHD"/>
    <property type="match status" value="1"/>
</dbReference>
<dbReference type="InterPro" id="IPR022775">
    <property type="entry name" value="AP_mu_sigma_su"/>
</dbReference>
<evidence type="ECO:0000256" key="7">
    <source>
        <dbReference type="ARBA" id="ARBA00023034"/>
    </source>
</evidence>
<dbReference type="GO" id="GO:0015031">
    <property type="term" value="P:protein transport"/>
    <property type="evidence" value="ECO:0007669"/>
    <property type="project" value="UniProtKB-KW"/>
</dbReference>
<evidence type="ECO:0000256" key="2">
    <source>
        <dbReference type="ARBA" id="ARBA00011775"/>
    </source>
</evidence>
<dbReference type="GO" id="GO:0006888">
    <property type="term" value="P:endoplasmic reticulum to Golgi vesicle-mediated transport"/>
    <property type="evidence" value="ECO:0007669"/>
    <property type="project" value="TreeGrafter"/>
</dbReference>
<evidence type="ECO:0000256" key="3">
    <source>
        <dbReference type="ARBA" id="ARBA00022448"/>
    </source>
</evidence>
<organism evidence="13 14">
    <name type="scientific">Bursaphelenchus okinawaensis</name>
    <dbReference type="NCBI Taxonomy" id="465554"/>
    <lineage>
        <taxon>Eukaryota</taxon>
        <taxon>Metazoa</taxon>
        <taxon>Ecdysozoa</taxon>
        <taxon>Nematoda</taxon>
        <taxon>Chromadorea</taxon>
        <taxon>Rhabditida</taxon>
        <taxon>Tylenchina</taxon>
        <taxon>Tylenchomorpha</taxon>
        <taxon>Aphelenchoidea</taxon>
        <taxon>Aphelenchoididae</taxon>
        <taxon>Bursaphelenchus</taxon>
    </lineage>
</organism>
<dbReference type="CDD" id="cd14830">
    <property type="entry name" value="Delta_COP_N"/>
    <property type="match status" value="1"/>
</dbReference>
<keyword evidence="8 10" id="KW-0472">Membrane</keyword>
<keyword evidence="9 10" id="KW-0968">Cytoplasmic vesicle</keyword>
<dbReference type="Gene3D" id="3.30.450.60">
    <property type="match status" value="1"/>
</dbReference>
<dbReference type="GO" id="GO:0030126">
    <property type="term" value="C:COPI vesicle coat"/>
    <property type="evidence" value="ECO:0007669"/>
    <property type="project" value="UniProtKB-UniRule"/>
</dbReference>
<dbReference type="Gene3D" id="2.60.40.1170">
    <property type="entry name" value="Mu homology domain, subdomain B"/>
    <property type="match status" value="2"/>
</dbReference>
<evidence type="ECO:0000256" key="11">
    <source>
        <dbReference type="RuleBase" id="RU366052"/>
    </source>
</evidence>
<keyword evidence="7 10" id="KW-0333">Golgi apparatus</keyword>
<dbReference type="EMBL" id="CAJFCW020000004">
    <property type="protein sequence ID" value="CAG9112082.1"/>
    <property type="molecule type" value="Genomic_DNA"/>
</dbReference>
<comment type="function">
    <text evidence="10">The coatomer is a cytosolic protein complex that binds to dilysine motifs and reversibly associates with Golgi non-clathrin-coated vesicles, which further mediate biosynthetic protein transport from the ER, via the Golgi up to the trans Golgi network. Coatomer complex is required for budding from Golgi membranes, and is essential for the retrograde Golgi-to-ER transport of dilysine-tagged proteins.</text>
</comment>
<keyword evidence="14" id="KW-1185">Reference proteome</keyword>
<feature type="domain" description="MHD" evidence="12">
    <location>
        <begin position="278"/>
        <end position="518"/>
    </location>
</feature>
<dbReference type="GO" id="GO:0006890">
    <property type="term" value="P:retrograde vesicle-mediated transport, Golgi to endoplasmic reticulum"/>
    <property type="evidence" value="ECO:0007669"/>
    <property type="project" value="UniProtKB-UniRule"/>
</dbReference>
<evidence type="ECO:0000256" key="9">
    <source>
        <dbReference type="ARBA" id="ARBA00023329"/>
    </source>
</evidence>
<comment type="subcellular location">
    <subcellularLocation>
        <location evidence="10 11">Cytoplasm</location>
    </subcellularLocation>
    <subcellularLocation>
        <location evidence="10 11">Cytoplasmic vesicle</location>
        <location evidence="10 11">COPI-coated vesicle membrane</location>
        <topology evidence="10 11">Peripheral membrane protein</topology>
        <orientation evidence="10 11">Cytoplasmic side</orientation>
    </subcellularLocation>
    <subcellularLocation>
        <location evidence="10 11">Golgi apparatus membrane</location>
        <topology evidence="10 11">Peripheral membrane protein</topology>
        <orientation evidence="10 11">Cytoplasmic side</orientation>
    </subcellularLocation>
</comment>
<proteinExistence type="inferred from homology"/>
<keyword evidence="4 10" id="KW-0963">Cytoplasm</keyword>
<evidence type="ECO:0000259" key="12">
    <source>
        <dbReference type="PROSITE" id="PS51072"/>
    </source>
</evidence>
<accession>A0A811KTG8</accession>
<dbReference type="PANTHER" id="PTHR10121:SF0">
    <property type="entry name" value="COATOMER SUBUNIT DELTA"/>
    <property type="match status" value="1"/>
</dbReference>
<dbReference type="EMBL" id="CAJFDH010000004">
    <property type="protein sequence ID" value="CAD5218898.1"/>
    <property type="molecule type" value="Genomic_DNA"/>
</dbReference>
<dbReference type="Proteomes" id="UP000614601">
    <property type="component" value="Unassembled WGS sequence"/>
</dbReference>
<protein>
    <recommendedName>
        <fullName evidence="10">Coatomer subunit delta</fullName>
    </recommendedName>
</protein>
<dbReference type="InterPro" id="IPR011012">
    <property type="entry name" value="Longin-like_dom_sf"/>
</dbReference>
<dbReference type="InterPro" id="IPR036168">
    <property type="entry name" value="AP2_Mu_C_sf"/>
</dbReference>
<keyword evidence="6 10" id="KW-0653">Protein transport</keyword>
<dbReference type="InterPro" id="IPR028565">
    <property type="entry name" value="MHD"/>
</dbReference>
<name>A0A811KTG8_9BILA</name>
<keyword evidence="5 10" id="KW-0931">ER-Golgi transport</keyword>
<dbReference type="OrthoDB" id="10266042at2759"/>
<evidence type="ECO:0000256" key="4">
    <source>
        <dbReference type="ARBA" id="ARBA00022490"/>
    </source>
</evidence>
<dbReference type="GO" id="GO:0051645">
    <property type="term" value="P:Golgi localization"/>
    <property type="evidence" value="ECO:0007669"/>
    <property type="project" value="TreeGrafter"/>
</dbReference>
<comment type="caution">
    <text evidence="13">The sequence shown here is derived from an EMBL/GenBank/DDBJ whole genome shotgun (WGS) entry which is preliminary data.</text>
</comment>
<dbReference type="AlphaFoldDB" id="A0A811KTG8"/>
<dbReference type="Proteomes" id="UP000783686">
    <property type="component" value="Unassembled WGS sequence"/>
</dbReference>
<comment type="subunit">
    <text evidence="2 10">Oligomeric complex that consists of at least the alpha, beta, beta', gamma, delta, epsilon and zeta subunits.</text>
</comment>
<evidence type="ECO:0000256" key="8">
    <source>
        <dbReference type="ARBA" id="ARBA00023136"/>
    </source>
</evidence>